<dbReference type="Pfam" id="PF02518">
    <property type="entry name" value="HATPase_c"/>
    <property type="match status" value="1"/>
</dbReference>
<dbReference type="InterPro" id="IPR005467">
    <property type="entry name" value="His_kinase_dom"/>
</dbReference>
<evidence type="ECO:0000256" key="7">
    <source>
        <dbReference type="ARBA" id="ARBA00022777"/>
    </source>
</evidence>
<dbReference type="PROSITE" id="PS50109">
    <property type="entry name" value="HIS_KIN"/>
    <property type="match status" value="1"/>
</dbReference>
<keyword evidence="9" id="KW-0902">Two-component regulatory system</keyword>
<dbReference type="CDD" id="cd00082">
    <property type="entry name" value="HisKA"/>
    <property type="match status" value="1"/>
</dbReference>
<dbReference type="SMART" id="SM00387">
    <property type="entry name" value="HATPase_c"/>
    <property type="match status" value="1"/>
</dbReference>
<keyword evidence="5" id="KW-0808">Transferase</keyword>
<evidence type="ECO:0000313" key="14">
    <source>
        <dbReference type="Proteomes" id="UP000277671"/>
    </source>
</evidence>
<evidence type="ECO:0000256" key="2">
    <source>
        <dbReference type="ARBA" id="ARBA00004236"/>
    </source>
</evidence>
<feature type="transmembrane region" description="Helical" evidence="11">
    <location>
        <begin position="15"/>
        <end position="36"/>
    </location>
</feature>
<dbReference type="EC" id="2.7.13.3" evidence="3"/>
<dbReference type="PRINTS" id="PR00344">
    <property type="entry name" value="BCTRLSENSOR"/>
</dbReference>
<dbReference type="CDD" id="cd00075">
    <property type="entry name" value="HATPase"/>
    <property type="match status" value="1"/>
</dbReference>
<sequence length="416" mass="43842">MRGSAVGGLRRLPRLLTALFTAMNAVGLIVFAWLLVQADARQGELRLDGELRRVTSSVARLTQYDGTLVTAYVSEDPLNTGCPEFAILPGRSGQFTGHFSQQDCVSVDPAKLAGLAVEGVSSGRLLKGYVRGTDGELIRVGVEPFGNDRGQYIGAVVAVTDAEGERSRHRRVVLTAIGGCVLLVAAAAAAGHLFSVRAVRPAVAALEQQEVLLADTAHDLRTPVAALRALAETALLNPAQRTELLPRTVELAKRMGTIIDGVLMRARLAAGVEPLAIQPVWLDQLVSTVVEETPTEGARVTVTTAPTKVNADPALVQRAIGNLLDNALRHGRVPGRDAVVHITVAGGRVMVADHGPGIDASVARETFDRFKSAGGSSGLGLSIVRWVAQAHGGELRVYNAEEGGAIFELVLPPGEQ</sequence>
<reference evidence="13 14" key="1">
    <citation type="submission" date="2018-10" db="EMBL/GenBank/DDBJ databases">
        <title>Sequencing the genomes of 1000 actinobacteria strains.</title>
        <authorList>
            <person name="Klenk H.-P."/>
        </authorList>
    </citation>
    <scope>NUCLEOTIDE SEQUENCE [LARGE SCALE GENOMIC DNA]</scope>
    <source>
        <strain evidence="13 14">DSM 45175</strain>
    </source>
</reference>
<keyword evidence="7" id="KW-0418">Kinase</keyword>
<keyword evidence="6 11" id="KW-0812">Transmembrane</keyword>
<evidence type="ECO:0000256" key="5">
    <source>
        <dbReference type="ARBA" id="ARBA00022679"/>
    </source>
</evidence>
<keyword evidence="8 11" id="KW-1133">Transmembrane helix</keyword>
<comment type="catalytic activity">
    <reaction evidence="1">
        <text>ATP + protein L-histidine = ADP + protein N-phospho-L-histidine.</text>
        <dbReference type="EC" id="2.7.13.3"/>
    </reaction>
</comment>
<dbReference type="PANTHER" id="PTHR45436:SF5">
    <property type="entry name" value="SENSOR HISTIDINE KINASE TRCS"/>
    <property type="match status" value="1"/>
</dbReference>
<name>A0A495JTL0_9ACTN</name>
<evidence type="ECO:0000256" key="8">
    <source>
        <dbReference type="ARBA" id="ARBA00022989"/>
    </source>
</evidence>
<dbReference type="SMART" id="SM00388">
    <property type="entry name" value="HisKA"/>
    <property type="match status" value="1"/>
</dbReference>
<evidence type="ECO:0000256" key="4">
    <source>
        <dbReference type="ARBA" id="ARBA00022553"/>
    </source>
</evidence>
<dbReference type="InterPro" id="IPR004358">
    <property type="entry name" value="Sig_transdc_His_kin-like_C"/>
</dbReference>
<organism evidence="13 14">
    <name type="scientific">Micromonospora pisi</name>
    <dbReference type="NCBI Taxonomy" id="589240"/>
    <lineage>
        <taxon>Bacteria</taxon>
        <taxon>Bacillati</taxon>
        <taxon>Actinomycetota</taxon>
        <taxon>Actinomycetes</taxon>
        <taxon>Micromonosporales</taxon>
        <taxon>Micromonosporaceae</taxon>
        <taxon>Micromonospora</taxon>
    </lineage>
</organism>
<feature type="domain" description="Histidine kinase" evidence="12">
    <location>
        <begin position="215"/>
        <end position="415"/>
    </location>
</feature>
<evidence type="ECO:0000256" key="1">
    <source>
        <dbReference type="ARBA" id="ARBA00000085"/>
    </source>
</evidence>
<dbReference type="InterPro" id="IPR050428">
    <property type="entry name" value="TCS_sensor_his_kinase"/>
</dbReference>
<dbReference type="GO" id="GO:0005886">
    <property type="term" value="C:plasma membrane"/>
    <property type="evidence" value="ECO:0007669"/>
    <property type="project" value="UniProtKB-SubCell"/>
</dbReference>
<evidence type="ECO:0000259" key="12">
    <source>
        <dbReference type="PROSITE" id="PS50109"/>
    </source>
</evidence>
<dbReference type="RefSeq" id="WP_211349432.1">
    <property type="nucleotide sequence ID" value="NZ_RBKT01000001.1"/>
</dbReference>
<dbReference type="PANTHER" id="PTHR45436">
    <property type="entry name" value="SENSOR HISTIDINE KINASE YKOH"/>
    <property type="match status" value="1"/>
</dbReference>
<dbReference type="Pfam" id="PF00512">
    <property type="entry name" value="HisKA"/>
    <property type="match status" value="1"/>
</dbReference>
<evidence type="ECO:0000313" key="13">
    <source>
        <dbReference type="EMBL" id="RKR91885.1"/>
    </source>
</evidence>
<dbReference type="SUPFAM" id="SSF55874">
    <property type="entry name" value="ATPase domain of HSP90 chaperone/DNA topoisomerase II/histidine kinase"/>
    <property type="match status" value="1"/>
</dbReference>
<accession>A0A495JTL0</accession>
<evidence type="ECO:0000256" key="9">
    <source>
        <dbReference type="ARBA" id="ARBA00023012"/>
    </source>
</evidence>
<dbReference type="GO" id="GO:0000155">
    <property type="term" value="F:phosphorelay sensor kinase activity"/>
    <property type="evidence" value="ECO:0007669"/>
    <property type="project" value="InterPro"/>
</dbReference>
<gene>
    <name evidence="13" type="ORF">BDK92_6313</name>
</gene>
<evidence type="ECO:0000256" key="10">
    <source>
        <dbReference type="ARBA" id="ARBA00023136"/>
    </source>
</evidence>
<dbReference type="InterPro" id="IPR003661">
    <property type="entry name" value="HisK_dim/P_dom"/>
</dbReference>
<dbReference type="InterPro" id="IPR003594">
    <property type="entry name" value="HATPase_dom"/>
</dbReference>
<evidence type="ECO:0000256" key="3">
    <source>
        <dbReference type="ARBA" id="ARBA00012438"/>
    </source>
</evidence>
<protein>
    <recommendedName>
        <fullName evidence="3">histidine kinase</fullName>
        <ecNumber evidence="3">2.7.13.3</ecNumber>
    </recommendedName>
</protein>
<comment type="caution">
    <text evidence="13">The sequence shown here is derived from an EMBL/GenBank/DDBJ whole genome shotgun (WGS) entry which is preliminary data.</text>
</comment>
<dbReference type="SUPFAM" id="SSF47384">
    <property type="entry name" value="Homodimeric domain of signal transducing histidine kinase"/>
    <property type="match status" value="1"/>
</dbReference>
<dbReference type="EMBL" id="RBKT01000001">
    <property type="protein sequence ID" value="RKR91885.1"/>
    <property type="molecule type" value="Genomic_DNA"/>
</dbReference>
<dbReference type="InterPro" id="IPR036097">
    <property type="entry name" value="HisK_dim/P_sf"/>
</dbReference>
<keyword evidence="10 11" id="KW-0472">Membrane</keyword>
<proteinExistence type="predicted"/>
<evidence type="ECO:0000256" key="6">
    <source>
        <dbReference type="ARBA" id="ARBA00022692"/>
    </source>
</evidence>
<evidence type="ECO:0000256" key="11">
    <source>
        <dbReference type="SAM" id="Phobius"/>
    </source>
</evidence>
<dbReference type="AlphaFoldDB" id="A0A495JTL0"/>
<keyword evidence="14" id="KW-1185">Reference proteome</keyword>
<comment type="subcellular location">
    <subcellularLocation>
        <location evidence="2">Cell membrane</location>
    </subcellularLocation>
</comment>
<dbReference type="Proteomes" id="UP000277671">
    <property type="component" value="Unassembled WGS sequence"/>
</dbReference>
<dbReference type="Gene3D" id="3.30.565.10">
    <property type="entry name" value="Histidine kinase-like ATPase, C-terminal domain"/>
    <property type="match status" value="1"/>
</dbReference>
<dbReference type="InterPro" id="IPR036890">
    <property type="entry name" value="HATPase_C_sf"/>
</dbReference>
<keyword evidence="4" id="KW-0597">Phosphoprotein</keyword>
<dbReference type="Gene3D" id="1.10.287.130">
    <property type="match status" value="1"/>
</dbReference>
<feature type="transmembrane region" description="Helical" evidence="11">
    <location>
        <begin position="172"/>
        <end position="194"/>
    </location>
</feature>